<evidence type="ECO:0000256" key="3">
    <source>
        <dbReference type="ARBA" id="ARBA00009677"/>
    </source>
</evidence>
<feature type="domain" description="Flagellar hook-associated protein FlgK helical" evidence="9">
    <location>
        <begin position="101"/>
        <end position="313"/>
    </location>
</feature>
<accession>A0ABQ1JRH9</accession>
<dbReference type="Pfam" id="PF00460">
    <property type="entry name" value="Flg_bb_rod"/>
    <property type="match status" value="1"/>
</dbReference>
<evidence type="ECO:0000259" key="8">
    <source>
        <dbReference type="Pfam" id="PF06429"/>
    </source>
</evidence>
<dbReference type="PANTHER" id="PTHR30033">
    <property type="entry name" value="FLAGELLAR HOOK-ASSOCIATED PROTEIN 1"/>
    <property type="match status" value="1"/>
</dbReference>
<reference evidence="11" key="1">
    <citation type="journal article" date="2019" name="Int. J. Syst. Evol. Microbiol.">
        <title>The Global Catalogue of Microorganisms (GCM) 10K type strain sequencing project: providing services to taxonomists for standard genome sequencing and annotation.</title>
        <authorList>
            <consortium name="The Broad Institute Genomics Platform"/>
            <consortium name="The Broad Institute Genome Sequencing Center for Infectious Disease"/>
            <person name="Wu L."/>
            <person name="Ma J."/>
        </authorList>
    </citation>
    <scope>NUCLEOTIDE SEQUENCE [LARGE SCALE GENOMIC DNA]</scope>
    <source>
        <strain evidence="11">CGMCC 1.15928</strain>
    </source>
</reference>
<comment type="similarity">
    <text evidence="3">Belongs to the flagella basal body rod proteins family.</text>
</comment>
<evidence type="ECO:0000259" key="9">
    <source>
        <dbReference type="Pfam" id="PF22638"/>
    </source>
</evidence>
<evidence type="ECO:0000313" key="11">
    <source>
        <dbReference type="Proteomes" id="UP000628854"/>
    </source>
</evidence>
<dbReference type="EMBL" id="BMKF01000002">
    <property type="protein sequence ID" value="GGB75770.1"/>
    <property type="molecule type" value="Genomic_DNA"/>
</dbReference>
<comment type="caution">
    <text evidence="10">The sequence shown here is derived from an EMBL/GenBank/DDBJ whole genome shotgun (WGS) entry which is preliminary data.</text>
</comment>
<keyword evidence="11" id="KW-1185">Reference proteome</keyword>
<name>A0ABQ1JRH9_9PROT</name>
<keyword evidence="5" id="KW-0964">Secreted</keyword>
<dbReference type="Pfam" id="PF22638">
    <property type="entry name" value="FlgK_D1"/>
    <property type="match status" value="1"/>
</dbReference>
<sequence>MSLTHAINAARSGLQTTSLRADITAMNVANASTPGYVRRSVVMAETLVGGTTAGSHIGGITRSADSALTNQRMSLSSDLAQASVMSSTWQALSSRLGDSTDGVGLFSLLSDFESALSTAATTPESPANASAVIDAAKAIAREFNDLSRYVQNQRAEADLEIANGVQTVNDAINKVHALNVKLGSVDRTSSEAAALMDERQRAIDSIAEYLPVEAVDRPNGAVDLVTREGVYLIVGTPRQIEFTPSNAFGPNQTLAGGHLSGISVDGVDLTPGSATYSAVSSGLLSALFTLRDTDLPKVSNQLDTVANDLVTRLSDDSIDPTKTPGEFGLFVDPNPAAGAGIAGRIRVNALVDPTQGGELSRLRDGLEAATPGPTGNNAILSALYDAVTATNAINSNGLQGMFSVADLAANLSSQTGQMRVSKETILTSTSAQHSIMLDAELSKTGVDIDEQMQQLLLIEQAYSANARVIEVANLMLQRLMEI</sequence>
<feature type="domain" description="Flagellar basal-body/hook protein C-terminal" evidence="8">
    <location>
        <begin position="441"/>
        <end position="481"/>
    </location>
</feature>
<dbReference type="PANTHER" id="PTHR30033:SF1">
    <property type="entry name" value="FLAGELLAR HOOK-ASSOCIATED PROTEIN 1"/>
    <property type="match status" value="1"/>
</dbReference>
<evidence type="ECO:0000256" key="2">
    <source>
        <dbReference type="ARBA" id="ARBA00004613"/>
    </source>
</evidence>
<feature type="domain" description="Flagellar basal body rod protein N-terminal" evidence="7">
    <location>
        <begin position="7"/>
        <end position="36"/>
    </location>
</feature>
<evidence type="ECO:0000256" key="5">
    <source>
        <dbReference type="ARBA" id="ARBA00022525"/>
    </source>
</evidence>
<organism evidence="10 11">
    <name type="scientific">Henriciella pelagia</name>
    <dbReference type="NCBI Taxonomy" id="1977912"/>
    <lineage>
        <taxon>Bacteria</taxon>
        <taxon>Pseudomonadati</taxon>
        <taxon>Pseudomonadota</taxon>
        <taxon>Alphaproteobacteria</taxon>
        <taxon>Hyphomonadales</taxon>
        <taxon>Hyphomonadaceae</taxon>
        <taxon>Henriciella</taxon>
    </lineage>
</organism>
<evidence type="ECO:0000256" key="4">
    <source>
        <dbReference type="ARBA" id="ARBA00016244"/>
    </source>
</evidence>
<dbReference type="SUPFAM" id="SSF64518">
    <property type="entry name" value="Phase 1 flagellin"/>
    <property type="match status" value="1"/>
</dbReference>
<dbReference type="InterPro" id="IPR053927">
    <property type="entry name" value="FlgK_helical"/>
</dbReference>
<keyword evidence="6" id="KW-0975">Bacterial flagellum</keyword>
<protein>
    <recommendedName>
        <fullName evidence="4">Flagellar hook-associated protein 1</fullName>
    </recommendedName>
</protein>
<comment type="subcellular location">
    <subcellularLocation>
        <location evidence="1">Bacterial flagellum basal body</location>
    </subcellularLocation>
    <subcellularLocation>
        <location evidence="2">Secreted</location>
    </subcellularLocation>
</comment>
<evidence type="ECO:0000256" key="1">
    <source>
        <dbReference type="ARBA" id="ARBA00004117"/>
    </source>
</evidence>
<evidence type="ECO:0000313" key="10">
    <source>
        <dbReference type="EMBL" id="GGB75770.1"/>
    </source>
</evidence>
<dbReference type="InterPro" id="IPR010930">
    <property type="entry name" value="Flg_bb/hook_C_dom"/>
</dbReference>
<dbReference type="InterPro" id="IPR002371">
    <property type="entry name" value="FlgK"/>
</dbReference>
<dbReference type="Pfam" id="PF06429">
    <property type="entry name" value="Flg_bbr_C"/>
    <property type="match status" value="1"/>
</dbReference>
<evidence type="ECO:0000259" key="7">
    <source>
        <dbReference type="Pfam" id="PF00460"/>
    </source>
</evidence>
<dbReference type="Proteomes" id="UP000628854">
    <property type="component" value="Unassembled WGS sequence"/>
</dbReference>
<dbReference type="RefSeq" id="WP_084391740.1">
    <property type="nucleotide sequence ID" value="NZ_BMKF01000002.1"/>
</dbReference>
<dbReference type="NCBIfam" id="TIGR02492">
    <property type="entry name" value="flgK_ends"/>
    <property type="match status" value="1"/>
</dbReference>
<proteinExistence type="inferred from homology"/>
<dbReference type="InterPro" id="IPR001444">
    <property type="entry name" value="Flag_bb_rod_N"/>
</dbReference>
<gene>
    <name evidence="10" type="ORF">GCM10011503_25620</name>
</gene>
<evidence type="ECO:0000256" key="6">
    <source>
        <dbReference type="ARBA" id="ARBA00023143"/>
    </source>
</evidence>